<sequence length="407" mass="46559">MERIANSGKYDVENHIKTIKHRKAAFAGASSSKVTSFLKSASLEENEKKLATIEGCWAYHTVFHNQSFRSTDCTSKLIQHCFEPKYSSARTKTESIITHVLAPFAIKELLDALSQVHFITVFSDVSNHNATKVIPILVRFFTPRGVQVKILEIKEQPGETSDIISNYIIDTLARYDLTSKLLGISADNTNCNFGGASRRGLNNVFHKIKSTVNRPLIGIGCLAHIMNNCVKTAADCLPMDIEAVIVKIYLYFHTYTVRTEELKHFCEFVDIEYKKLLGYSANRWLALLPAIERILKMYRALKSYFASQEKCPVLIKNFFEDPVNELWLFFVHHIAESFHNIILKMEGQNISLLEVIKLYKDFQIKLIERRNQLFLPFAVKQLMKNLEVEAMINSISIEIAIKTFYST</sequence>
<evidence type="ECO:0000313" key="1">
    <source>
        <dbReference type="EMBL" id="CAH0546166.1"/>
    </source>
</evidence>
<reference evidence="1" key="1">
    <citation type="submission" date="2021-12" db="EMBL/GenBank/DDBJ databases">
        <authorList>
            <person name="King R."/>
        </authorList>
    </citation>
    <scope>NUCLEOTIDE SEQUENCE</scope>
</reference>
<accession>A0A9P0AQI9</accession>
<dbReference type="SUPFAM" id="SSF53098">
    <property type="entry name" value="Ribonuclease H-like"/>
    <property type="match status" value="1"/>
</dbReference>
<dbReference type="PANTHER" id="PTHR37162">
    <property type="entry name" value="HAT FAMILY DIMERISATION DOMAINCONTAINING PROTEIN-RELATED"/>
    <property type="match status" value="1"/>
</dbReference>
<keyword evidence="2" id="KW-1185">Reference proteome</keyword>
<name>A0A9P0AQI9_BRAAE</name>
<dbReference type="Proteomes" id="UP001154078">
    <property type="component" value="Chromosome 1"/>
</dbReference>
<dbReference type="PANTHER" id="PTHR37162:SF10">
    <property type="entry name" value="DUF4371 DOMAIN-CONTAINING PROTEIN"/>
    <property type="match status" value="1"/>
</dbReference>
<gene>
    <name evidence="1" type="ORF">MELIAE_LOCUS395</name>
</gene>
<proteinExistence type="predicted"/>
<dbReference type="AlphaFoldDB" id="A0A9P0AQI9"/>
<evidence type="ECO:0000313" key="2">
    <source>
        <dbReference type="Proteomes" id="UP001154078"/>
    </source>
</evidence>
<dbReference type="InterPro" id="IPR012337">
    <property type="entry name" value="RNaseH-like_sf"/>
</dbReference>
<dbReference type="OrthoDB" id="10033706at2759"/>
<protein>
    <submittedName>
        <fullName evidence="1">Uncharacterized protein</fullName>
    </submittedName>
</protein>
<organism evidence="1 2">
    <name type="scientific">Brassicogethes aeneus</name>
    <name type="common">Rape pollen beetle</name>
    <name type="synonym">Meligethes aeneus</name>
    <dbReference type="NCBI Taxonomy" id="1431903"/>
    <lineage>
        <taxon>Eukaryota</taxon>
        <taxon>Metazoa</taxon>
        <taxon>Ecdysozoa</taxon>
        <taxon>Arthropoda</taxon>
        <taxon>Hexapoda</taxon>
        <taxon>Insecta</taxon>
        <taxon>Pterygota</taxon>
        <taxon>Neoptera</taxon>
        <taxon>Endopterygota</taxon>
        <taxon>Coleoptera</taxon>
        <taxon>Polyphaga</taxon>
        <taxon>Cucujiformia</taxon>
        <taxon>Nitidulidae</taxon>
        <taxon>Meligethinae</taxon>
        <taxon>Brassicogethes</taxon>
    </lineage>
</organism>
<dbReference type="EMBL" id="OV121132">
    <property type="protein sequence ID" value="CAH0546166.1"/>
    <property type="molecule type" value="Genomic_DNA"/>
</dbReference>